<keyword evidence="5 9" id="KW-0472">Membrane</keyword>
<dbReference type="SMART" id="SM00409">
    <property type="entry name" value="IG"/>
    <property type="match status" value="2"/>
</dbReference>
<comment type="subcellular location">
    <subcellularLocation>
        <location evidence="1">Membrane</location>
        <topology evidence="1">Single-pass type I membrane protein</topology>
    </subcellularLocation>
</comment>
<keyword evidence="4 9" id="KW-1133">Transmembrane helix</keyword>
<dbReference type="InterPro" id="IPR036179">
    <property type="entry name" value="Ig-like_dom_sf"/>
</dbReference>
<evidence type="ECO:0000256" key="9">
    <source>
        <dbReference type="SAM" id="Phobius"/>
    </source>
</evidence>
<dbReference type="EMBL" id="JADWDJ010000013">
    <property type="protein sequence ID" value="KAG5270934.1"/>
    <property type="molecule type" value="Genomic_DNA"/>
</dbReference>
<proteinExistence type="predicted"/>
<accession>A0AAV6G784</accession>
<dbReference type="GO" id="GO:0016020">
    <property type="term" value="C:membrane"/>
    <property type="evidence" value="ECO:0007669"/>
    <property type="project" value="UniProtKB-SubCell"/>
</dbReference>
<reference evidence="11" key="1">
    <citation type="submission" date="2020-10" db="EMBL/GenBank/DDBJ databases">
        <title>Chromosome-scale genome assembly of the Allis shad, Alosa alosa.</title>
        <authorList>
            <person name="Margot Z."/>
            <person name="Christophe K."/>
            <person name="Cabau C."/>
            <person name="Louis A."/>
            <person name="Berthelot C."/>
            <person name="Parey E."/>
            <person name="Roest Crollius H."/>
            <person name="Montfort J."/>
            <person name="Robinson-Rechavi M."/>
            <person name="Bucao C."/>
            <person name="Bouchez O."/>
            <person name="Gislard M."/>
            <person name="Lluch J."/>
            <person name="Milhes M."/>
            <person name="Lampietro C."/>
            <person name="Lopez Roques C."/>
            <person name="Donnadieu C."/>
            <person name="Braasch I."/>
            <person name="Desvignes T."/>
            <person name="Postlethwait J."/>
            <person name="Bobe J."/>
            <person name="Guiguen Y."/>
        </authorList>
    </citation>
    <scope>NUCLEOTIDE SEQUENCE</scope>
    <source>
        <strain evidence="11">M-15738</strain>
        <tissue evidence="11">Blood</tissue>
    </source>
</reference>
<dbReference type="SMART" id="SM00408">
    <property type="entry name" value="IGc2"/>
    <property type="match status" value="1"/>
</dbReference>
<evidence type="ECO:0000256" key="1">
    <source>
        <dbReference type="ARBA" id="ARBA00004479"/>
    </source>
</evidence>
<evidence type="ECO:0000256" key="7">
    <source>
        <dbReference type="ARBA" id="ARBA00023180"/>
    </source>
</evidence>
<comment type="caution">
    <text evidence="11">The sequence shown here is derived from an EMBL/GenBank/DDBJ whole genome shotgun (WGS) entry which is preliminary data.</text>
</comment>
<dbReference type="Proteomes" id="UP000823561">
    <property type="component" value="Chromosome 13"/>
</dbReference>
<keyword evidence="8" id="KW-0393">Immunoglobulin domain</keyword>
<keyword evidence="12" id="KW-1185">Reference proteome</keyword>
<dbReference type="Pfam" id="PF07686">
    <property type="entry name" value="V-set"/>
    <property type="match status" value="1"/>
</dbReference>
<dbReference type="InterPro" id="IPR000920">
    <property type="entry name" value="Myelin_P0-rel"/>
</dbReference>
<dbReference type="AlphaFoldDB" id="A0AAV6G784"/>
<dbReference type="PANTHER" id="PTHR44337:SF20">
    <property type="entry name" value="CARCINOEMBRYONIC ANTIGEN-RELATED CELL ADHESION MOLECULE 5-RELATED"/>
    <property type="match status" value="1"/>
</dbReference>
<dbReference type="PANTHER" id="PTHR44337">
    <property type="entry name" value="CARCINOEMBRYONIC ANTIGEN-RELATED CELL ADHESION MOLECULE 8"/>
    <property type="match status" value="1"/>
</dbReference>
<keyword evidence="6" id="KW-1015">Disulfide bond</keyword>
<evidence type="ECO:0000256" key="5">
    <source>
        <dbReference type="ARBA" id="ARBA00023136"/>
    </source>
</evidence>
<dbReference type="PRINTS" id="PR00213">
    <property type="entry name" value="MYELINP0"/>
</dbReference>
<evidence type="ECO:0000313" key="11">
    <source>
        <dbReference type="EMBL" id="KAG5270934.1"/>
    </source>
</evidence>
<evidence type="ECO:0000259" key="10">
    <source>
        <dbReference type="PROSITE" id="PS50835"/>
    </source>
</evidence>
<evidence type="ECO:0000256" key="8">
    <source>
        <dbReference type="ARBA" id="ARBA00023319"/>
    </source>
</evidence>
<evidence type="ECO:0000256" key="2">
    <source>
        <dbReference type="ARBA" id="ARBA00022692"/>
    </source>
</evidence>
<dbReference type="InterPro" id="IPR003598">
    <property type="entry name" value="Ig_sub2"/>
</dbReference>
<gene>
    <name evidence="11" type="ORF">AALO_G00173990</name>
</gene>
<evidence type="ECO:0000256" key="4">
    <source>
        <dbReference type="ARBA" id="ARBA00022989"/>
    </source>
</evidence>
<dbReference type="InterPro" id="IPR007110">
    <property type="entry name" value="Ig-like_dom"/>
</dbReference>
<dbReference type="Pfam" id="PF07679">
    <property type="entry name" value="I-set"/>
    <property type="match status" value="1"/>
</dbReference>
<dbReference type="Gene3D" id="2.60.40.10">
    <property type="entry name" value="Immunoglobulins"/>
    <property type="match status" value="2"/>
</dbReference>
<feature type="transmembrane region" description="Helical" evidence="9">
    <location>
        <begin position="230"/>
        <end position="250"/>
    </location>
</feature>
<keyword evidence="7" id="KW-0325">Glycoprotein</keyword>
<protein>
    <recommendedName>
        <fullName evidence="10">Ig-like domain-containing protein</fullName>
    </recommendedName>
</protein>
<evidence type="ECO:0000256" key="3">
    <source>
        <dbReference type="ARBA" id="ARBA00022729"/>
    </source>
</evidence>
<evidence type="ECO:0000313" key="12">
    <source>
        <dbReference type="Proteomes" id="UP000823561"/>
    </source>
</evidence>
<name>A0AAV6G784_9TELE</name>
<feature type="domain" description="Ig-like" evidence="10">
    <location>
        <begin position="132"/>
        <end position="215"/>
    </location>
</feature>
<keyword evidence="2 9" id="KW-0812">Transmembrane</keyword>
<dbReference type="PROSITE" id="PS50835">
    <property type="entry name" value="IG_LIKE"/>
    <property type="match status" value="1"/>
</dbReference>
<dbReference type="InterPro" id="IPR052598">
    <property type="entry name" value="IgSF_CEA-related"/>
</dbReference>
<dbReference type="InterPro" id="IPR003599">
    <property type="entry name" value="Ig_sub"/>
</dbReference>
<dbReference type="InterPro" id="IPR013098">
    <property type="entry name" value="Ig_I-set"/>
</dbReference>
<dbReference type="SUPFAM" id="SSF48726">
    <property type="entry name" value="Immunoglobulin"/>
    <property type="match status" value="2"/>
</dbReference>
<sequence length="258" mass="27874">MLYMDYLLYKTTAFLVLGLCSCQDELLLDGPLNRTVGENVVFTLINPPSTPPSRISWISPSNREIITTLDDAEKIHPDYTGRISLNKTTASLELSNLTLNDTGEYTLGISMNSVPQQANTSLTVFGKISTSPIISTWGTLMAGKSSVNLTCDAQGTIVTREWTKDGKPLSPSNRTTFYEKNRILSISPVEKEDNGQYTCTVSNPFSVDSKNYTLAFNPETPSSGLSDGEIAGIVIGTIAGVALVVCLIAFGTKKAGVW</sequence>
<keyword evidence="3" id="KW-0732">Signal</keyword>
<dbReference type="InterPro" id="IPR013106">
    <property type="entry name" value="Ig_V-set"/>
</dbReference>
<organism evidence="11 12">
    <name type="scientific">Alosa alosa</name>
    <name type="common">allis shad</name>
    <dbReference type="NCBI Taxonomy" id="278164"/>
    <lineage>
        <taxon>Eukaryota</taxon>
        <taxon>Metazoa</taxon>
        <taxon>Chordata</taxon>
        <taxon>Craniata</taxon>
        <taxon>Vertebrata</taxon>
        <taxon>Euteleostomi</taxon>
        <taxon>Actinopterygii</taxon>
        <taxon>Neopterygii</taxon>
        <taxon>Teleostei</taxon>
        <taxon>Clupei</taxon>
        <taxon>Clupeiformes</taxon>
        <taxon>Clupeoidei</taxon>
        <taxon>Clupeidae</taxon>
        <taxon>Alosa</taxon>
    </lineage>
</organism>
<evidence type="ECO:0000256" key="6">
    <source>
        <dbReference type="ARBA" id="ARBA00023157"/>
    </source>
</evidence>
<dbReference type="InterPro" id="IPR013783">
    <property type="entry name" value="Ig-like_fold"/>
</dbReference>